<proteinExistence type="predicted"/>
<name>A0A4Y2FQC5_ARAVE</name>
<dbReference type="AlphaFoldDB" id="A0A4Y2FQC5"/>
<comment type="caution">
    <text evidence="1">The sequence shown here is derived from an EMBL/GenBank/DDBJ whole genome shotgun (WGS) entry which is preliminary data.</text>
</comment>
<dbReference type="Proteomes" id="UP000499080">
    <property type="component" value="Unassembled WGS sequence"/>
</dbReference>
<keyword evidence="2" id="KW-1185">Reference proteome</keyword>
<sequence>MPPVESIPEIELTPPYLGIWDQLKNGRHDSSDTEVGVLISHCPTPLEGGDSCLSWSVIVTSILLNTSRLRAFLCFPPSKVCLCQASARTVYSYALSFVHENRMKSFLSLQKFQKEDTQVWEINCTQKKEQLLSRKILSGARNRLIPVSVKWGGLRRIKAHRVHQWRFEADQGS</sequence>
<gene>
    <name evidence="1" type="ORF">AVEN_60515_1</name>
</gene>
<evidence type="ECO:0000313" key="1">
    <source>
        <dbReference type="EMBL" id="GBM43712.1"/>
    </source>
</evidence>
<accession>A0A4Y2FQC5</accession>
<evidence type="ECO:0000313" key="2">
    <source>
        <dbReference type="Proteomes" id="UP000499080"/>
    </source>
</evidence>
<dbReference type="EMBL" id="BGPR01001039">
    <property type="protein sequence ID" value="GBM43712.1"/>
    <property type="molecule type" value="Genomic_DNA"/>
</dbReference>
<reference evidence="1 2" key="1">
    <citation type="journal article" date="2019" name="Sci. Rep.">
        <title>Orb-weaving spider Araneus ventricosus genome elucidates the spidroin gene catalogue.</title>
        <authorList>
            <person name="Kono N."/>
            <person name="Nakamura H."/>
            <person name="Ohtoshi R."/>
            <person name="Moran D.A.P."/>
            <person name="Shinohara A."/>
            <person name="Yoshida Y."/>
            <person name="Fujiwara M."/>
            <person name="Mori M."/>
            <person name="Tomita M."/>
            <person name="Arakawa K."/>
        </authorList>
    </citation>
    <scope>NUCLEOTIDE SEQUENCE [LARGE SCALE GENOMIC DNA]</scope>
</reference>
<protein>
    <submittedName>
        <fullName evidence="1">Uncharacterized protein</fullName>
    </submittedName>
</protein>
<organism evidence="1 2">
    <name type="scientific">Araneus ventricosus</name>
    <name type="common">Orbweaver spider</name>
    <name type="synonym">Epeira ventricosa</name>
    <dbReference type="NCBI Taxonomy" id="182803"/>
    <lineage>
        <taxon>Eukaryota</taxon>
        <taxon>Metazoa</taxon>
        <taxon>Ecdysozoa</taxon>
        <taxon>Arthropoda</taxon>
        <taxon>Chelicerata</taxon>
        <taxon>Arachnida</taxon>
        <taxon>Araneae</taxon>
        <taxon>Araneomorphae</taxon>
        <taxon>Entelegynae</taxon>
        <taxon>Araneoidea</taxon>
        <taxon>Araneidae</taxon>
        <taxon>Araneus</taxon>
    </lineage>
</organism>